<sequence>MLTRNTFKFSVFIFKIISDLFHVMPESLESPARSRAVSPLQADNKRQSLSTFNDQKNQASFRARPSSANTKKINNNHTKKYTVKEVTAFQGWNNVPPQKPQLAQQQQKNEGQTRISQLLRDQFSPINRHANPYFKDSKPQSRPLTALGGHEKQKNNQVFDSSSYSNHQNQLSIQPMLQRMVEQIKIVKDFAKSQKGQEYISNMHKKTSMKDQAPQNGPKFVQVSKTDKSNIQKKKISGPFPNKQALDFRIQKPKKLLNDQQRYIYPSKINLGLNVFDESDVSEENINQQYYHEQNQINPSSKNLSNNPGENLKGNNKQNISPLVTKLKGNRSFTNIYEDEYEKDNLNTTHNYNRSSSSLNMLQRSQTFQQTEESKKNRVIIQSKIQTSTGETKILNFQYIKTDTFNNTRSNQDQLDTPNLSKAGSFVIRQDEDKKIRQSSIKDVQSPAQECNTQKDQEKLKVQYKDKLLIKYKRPFTPEKWAISNAIMINFSEQNLHQLQKTNQISNANRDRKVYKIQRNEKTNQHNREQIKQIISKDKSQNLFDKPEFIINGKTNHQTTIISNNQNQIPTSNMEQKTRNMKDLNLKAVKQVKSKNRMVYSSRIQQGSQQSGIKRRKKSKNKNAIAVTINIERLENAQQNDQSKYQPL</sequence>
<organism evidence="2 3">
    <name type="scientific">Stylonychia lemnae</name>
    <name type="common">Ciliate</name>
    <dbReference type="NCBI Taxonomy" id="5949"/>
    <lineage>
        <taxon>Eukaryota</taxon>
        <taxon>Sar</taxon>
        <taxon>Alveolata</taxon>
        <taxon>Ciliophora</taxon>
        <taxon>Intramacronucleata</taxon>
        <taxon>Spirotrichea</taxon>
        <taxon>Stichotrichia</taxon>
        <taxon>Sporadotrichida</taxon>
        <taxon>Oxytrichidae</taxon>
        <taxon>Stylonychinae</taxon>
        <taxon>Stylonychia</taxon>
    </lineage>
</organism>
<name>A0A078A5A3_STYLE</name>
<dbReference type="EMBL" id="CCKQ01005802">
    <property type="protein sequence ID" value="CDW77064.1"/>
    <property type="molecule type" value="Genomic_DNA"/>
</dbReference>
<gene>
    <name evidence="2" type="primary">Contig8111.g8647</name>
    <name evidence="2" type="ORF">STYLEM_6032</name>
</gene>
<protein>
    <submittedName>
        <fullName evidence="2">Uncharacterized protein</fullName>
    </submittedName>
</protein>
<evidence type="ECO:0000256" key="1">
    <source>
        <dbReference type="SAM" id="MobiDB-lite"/>
    </source>
</evidence>
<feature type="region of interest" description="Disordered" evidence="1">
    <location>
        <begin position="601"/>
        <end position="621"/>
    </location>
</feature>
<feature type="compositionally biased region" description="Polar residues" evidence="1">
    <location>
        <begin position="47"/>
        <end position="60"/>
    </location>
</feature>
<keyword evidence="3" id="KW-1185">Reference proteome</keyword>
<dbReference type="InParanoid" id="A0A078A5A3"/>
<feature type="region of interest" description="Disordered" evidence="1">
    <location>
        <begin position="294"/>
        <end position="318"/>
    </location>
</feature>
<feature type="compositionally biased region" description="Low complexity" evidence="1">
    <location>
        <begin position="601"/>
        <end position="612"/>
    </location>
</feature>
<accession>A0A078A5A3</accession>
<feature type="region of interest" description="Disordered" evidence="1">
    <location>
        <begin position="32"/>
        <end position="73"/>
    </location>
</feature>
<evidence type="ECO:0000313" key="2">
    <source>
        <dbReference type="EMBL" id="CDW77064.1"/>
    </source>
</evidence>
<feature type="region of interest" description="Disordered" evidence="1">
    <location>
        <begin position="127"/>
        <end position="150"/>
    </location>
</feature>
<proteinExistence type="predicted"/>
<dbReference type="Proteomes" id="UP000039865">
    <property type="component" value="Unassembled WGS sequence"/>
</dbReference>
<dbReference type="AlphaFoldDB" id="A0A078A5A3"/>
<evidence type="ECO:0000313" key="3">
    <source>
        <dbReference type="Proteomes" id="UP000039865"/>
    </source>
</evidence>
<feature type="region of interest" description="Disordered" evidence="1">
    <location>
        <begin position="92"/>
        <end position="113"/>
    </location>
</feature>
<reference evidence="2 3" key="1">
    <citation type="submission" date="2014-06" db="EMBL/GenBank/DDBJ databases">
        <authorList>
            <person name="Swart Estienne"/>
        </authorList>
    </citation>
    <scope>NUCLEOTIDE SEQUENCE [LARGE SCALE GENOMIC DNA]</scope>
    <source>
        <strain evidence="2 3">130c</strain>
    </source>
</reference>